<dbReference type="Pfam" id="PF13735">
    <property type="entry name" value="tRNA_NucTran2_2"/>
    <property type="match status" value="1"/>
</dbReference>
<evidence type="ECO:0000313" key="14">
    <source>
        <dbReference type="EMBL" id="OGZ34010.1"/>
    </source>
</evidence>
<gene>
    <name evidence="14" type="ORF">A2Y98_00795</name>
</gene>
<organism evidence="14 15">
    <name type="scientific">Candidatus Portnoybacteria bacterium RBG_19FT_COMBO_36_7</name>
    <dbReference type="NCBI Taxonomy" id="1801992"/>
    <lineage>
        <taxon>Bacteria</taxon>
        <taxon>Candidatus Portnoyibacteriota</taxon>
    </lineage>
</organism>
<keyword evidence="8 9" id="KW-0694">RNA-binding</keyword>
<evidence type="ECO:0000313" key="15">
    <source>
        <dbReference type="Proteomes" id="UP000179099"/>
    </source>
</evidence>
<dbReference type="InterPro" id="IPR043519">
    <property type="entry name" value="NT_sf"/>
</dbReference>
<evidence type="ECO:0000256" key="8">
    <source>
        <dbReference type="ARBA" id="ARBA00022884"/>
    </source>
</evidence>
<dbReference type="Proteomes" id="UP000179099">
    <property type="component" value="Unassembled WGS sequence"/>
</dbReference>
<dbReference type="AlphaFoldDB" id="A0A1G2F8Q7"/>
<comment type="caution">
    <text evidence="14">The sequence shown here is derived from an EMBL/GenBank/DDBJ whole genome shotgun (WGS) entry which is preliminary data.</text>
</comment>
<feature type="domain" description="tRNA nucleotidyltransferase/poly(A) polymerase RNA and SrmB- binding" evidence="12">
    <location>
        <begin position="194"/>
        <end position="253"/>
    </location>
</feature>
<dbReference type="InterPro" id="IPR050264">
    <property type="entry name" value="Bact_CCA-adding_enz_type3_sf"/>
</dbReference>
<dbReference type="Gene3D" id="1.10.246.80">
    <property type="match status" value="1"/>
</dbReference>
<evidence type="ECO:0000259" key="13">
    <source>
        <dbReference type="Pfam" id="PF13735"/>
    </source>
</evidence>
<dbReference type="InterPro" id="IPR002646">
    <property type="entry name" value="PolA_pol_head_dom"/>
</dbReference>
<dbReference type="Gene3D" id="3.30.460.10">
    <property type="entry name" value="Beta Polymerase, domain 2"/>
    <property type="match status" value="1"/>
</dbReference>
<dbReference type="CDD" id="cd05398">
    <property type="entry name" value="NT_ClassII-CCAase"/>
    <property type="match status" value="1"/>
</dbReference>
<dbReference type="SUPFAM" id="SSF81301">
    <property type="entry name" value="Nucleotidyltransferase"/>
    <property type="match status" value="1"/>
</dbReference>
<evidence type="ECO:0000256" key="4">
    <source>
        <dbReference type="ARBA" id="ARBA00022695"/>
    </source>
</evidence>
<keyword evidence="3" id="KW-0819">tRNA processing</keyword>
<dbReference type="InterPro" id="IPR032810">
    <property type="entry name" value="CCA-adding_enz_C"/>
</dbReference>
<evidence type="ECO:0000256" key="9">
    <source>
        <dbReference type="RuleBase" id="RU003953"/>
    </source>
</evidence>
<dbReference type="CDD" id="cd00077">
    <property type="entry name" value="HDc"/>
    <property type="match status" value="1"/>
</dbReference>
<keyword evidence="7" id="KW-0460">Magnesium</keyword>
<dbReference type="Pfam" id="PF01966">
    <property type="entry name" value="HD"/>
    <property type="match status" value="1"/>
</dbReference>
<evidence type="ECO:0000256" key="2">
    <source>
        <dbReference type="ARBA" id="ARBA00022679"/>
    </source>
</evidence>
<dbReference type="EMBL" id="MHMW01000021">
    <property type="protein sequence ID" value="OGZ34010.1"/>
    <property type="molecule type" value="Genomic_DNA"/>
</dbReference>
<comment type="similarity">
    <text evidence="9">Belongs to the tRNA nucleotidyltransferase/poly(A) polymerase family.</text>
</comment>
<dbReference type="InterPro" id="IPR003607">
    <property type="entry name" value="HD/PDEase_dom"/>
</dbReference>
<feature type="domain" description="HD" evidence="11">
    <location>
        <begin position="270"/>
        <end position="386"/>
    </location>
</feature>
<dbReference type="GO" id="GO:0046872">
    <property type="term" value="F:metal ion binding"/>
    <property type="evidence" value="ECO:0007669"/>
    <property type="project" value="UniProtKB-KW"/>
</dbReference>
<keyword evidence="6" id="KW-0547">Nucleotide-binding</keyword>
<feature type="domain" description="CCA-adding enzyme C-terminal" evidence="13">
    <location>
        <begin position="414"/>
        <end position="460"/>
    </location>
</feature>
<evidence type="ECO:0000259" key="12">
    <source>
        <dbReference type="Pfam" id="PF12627"/>
    </source>
</evidence>
<dbReference type="InterPro" id="IPR032828">
    <property type="entry name" value="PolyA_RNA-bd"/>
</dbReference>
<dbReference type="Pfam" id="PF12627">
    <property type="entry name" value="PolyA_pol_RNAbd"/>
    <property type="match status" value="1"/>
</dbReference>
<evidence type="ECO:0000256" key="5">
    <source>
        <dbReference type="ARBA" id="ARBA00022723"/>
    </source>
</evidence>
<reference evidence="14 15" key="1">
    <citation type="journal article" date="2016" name="Nat. Commun.">
        <title>Thousands of microbial genomes shed light on interconnected biogeochemical processes in an aquifer system.</title>
        <authorList>
            <person name="Anantharaman K."/>
            <person name="Brown C.T."/>
            <person name="Hug L.A."/>
            <person name="Sharon I."/>
            <person name="Castelle C.J."/>
            <person name="Probst A.J."/>
            <person name="Thomas B.C."/>
            <person name="Singh A."/>
            <person name="Wilkins M.J."/>
            <person name="Karaoz U."/>
            <person name="Brodie E.L."/>
            <person name="Williams K.H."/>
            <person name="Hubbard S.S."/>
            <person name="Banfield J.F."/>
        </authorList>
    </citation>
    <scope>NUCLEOTIDE SEQUENCE [LARGE SCALE GENOMIC DNA]</scope>
</reference>
<dbReference type="PANTHER" id="PTHR46173:SF1">
    <property type="entry name" value="CCA TRNA NUCLEOTIDYLTRANSFERASE 1, MITOCHONDRIAL"/>
    <property type="match status" value="1"/>
</dbReference>
<dbReference type="GO" id="GO:0000049">
    <property type="term" value="F:tRNA binding"/>
    <property type="evidence" value="ECO:0007669"/>
    <property type="project" value="TreeGrafter"/>
</dbReference>
<evidence type="ECO:0000259" key="11">
    <source>
        <dbReference type="Pfam" id="PF01966"/>
    </source>
</evidence>
<evidence type="ECO:0000259" key="10">
    <source>
        <dbReference type="Pfam" id="PF01743"/>
    </source>
</evidence>
<accession>A0A1G2F8Q7</accession>
<dbReference type="PANTHER" id="PTHR46173">
    <property type="entry name" value="CCA TRNA NUCLEOTIDYLTRANSFERASE 1, MITOCHONDRIAL"/>
    <property type="match status" value="1"/>
</dbReference>
<dbReference type="Pfam" id="PF01743">
    <property type="entry name" value="PolyA_pol"/>
    <property type="match status" value="1"/>
</dbReference>
<evidence type="ECO:0000256" key="3">
    <source>
        <dbReference type="ARBA" id="ARBA00022694"/>
    </source>
</evidence>
<evidence type="ECO:0000256" key="1">
    <source>
        <dbReference type="ARBA" id="ARBA00001946"/>
    </source>
</evidence>
<dbReference type="Gene3D" id="1.10.3090.10">
    <property type="entry name" value="cca-adding enzyme, domain 2"/>
    <property type="match status" value="1"/>
</dbReference>
<proteinExistence type="inferred from homology"/>
<dbReference type="STRING" id="1801992.A2Y98_00795"/>
<dbReference type="GO" id="GO:0008033">
    <property type="term" value="P:tRNA processing"/>
    <property type="evidence" value="ECO:0007669"/>
    <property type="project" value="UniProtKB-KW"/>
</dbReference>
<name>A0A1G2F8Q7_9BACT</name>
<dbReference type="SUPFAM" id="SSF81891">
    <property type="entry name" value="Poly A polymerase C-terminal region-like"/>
    <property type="match status" value="1"/>
</dbReference>
<dbReference type="GO" id="GO:0016779">
    <property type="term" value="F:nucleotidyltransferase activity"/>
    <property type="evidence" value="ECO:0007669"/>
    <property type="project" value="UniProtKB-KW"/>
</dbReference>
<dbReference type="InterPro" id="IPR006674">
    <property type="entry name" value="HD_domain"/>
</dbReference>
<feature type="domain" description="Poly A polymerase head" evidence="10">
    <location>
        <begin position="21"/>
        <end position="133"/>
    </location>
</feature>
<sequence length="501" mass="57289">MKIPKEIKHILGKLRTSGFEAFVVGGCVRDLLLGNEPADWDITTDAQPEETQKLFPNSFYENRFLTVTIQTGSKKDNLKEVEVTTFRSEAKYTDKRHPDEVKSAETIEEDLGRRDFTVNAMALQVQSSKIKDQNDQLRQSYSEASNARFKIIDPFNGQKDIATKIIRAVGNPEERFSEDALRMLRAVRFACQLDFAIESETFDAIKKNAAWLRAIAKERVRDELAKILMSDKAADGIELLKDSGLLKYIIGELEKGVGVTQNRHHIYTVYEHNLLSLKFAAQKKFNLEVRLASLLHDIAKPEVKGGDGPEATFYNHDFVGARFAARILERLKFSNETIDKVALLIRSHMFVYDVGVVTEAAIRRLLKRVGPQNMQDLIDLRVADRLGSGVPKAQPYRLRHFQYMVEKVQYDAVSVKMLKINGNEIMRILKIPPGPKIGAILDVLLAEVIEEPKKNEKKYLGKRIKELNEIDLSQLRQMAKERIEEKKEEEDLEIKGKYWVK</sequence>
<evidence type="ECO:0000256" key="6">
    <source>
        <dbReference type="ARBA" id="ARBA00022741"/>
    </source>
</evidence>
<evidence type="ECO:0008006" key="16">
    <source>
        <dbReference type="Google" id="ProtNLM"/>
    </source>
</evidence>
<keyword evidence="2 9" id="KW-0808">Transferase</keyword>
<comment type="cofactor">
    <cofactor evidence="1">
        <name>Mg(2+)</name>
        <dbReference type="ChEBI" id="CHEBI:18420"/>
    </cofactor>
</comment>
<evidence type="ECO:0000256" key="7">
    <source>
        <dbReference type="ARBA" id="ARBA00022842"/>
    </source>
</evidence>
<keyword evidence="4" id="KW-0548">Nucleotidyltransferase</keyword>
<protein>
    <recommendedName>
        <fullName evidence="16">HD domain-containing protein</fullName>
    </recommendedName>
</protein>
<keyword evidence="5" id="KW-0479">Metal-binding</keyword>
<dbReference type="GO" id="GO:0000166">
    <property type="term" value="F:nucleotide binding"/>
    <property type="evidence" value="ECO:0007669"/>
    <property type="project" value="UniProtKB-KW"/>
</dbReference>